<dbReference type="InterPro" id="IPR036890">
    <property type="entry name" value="HATPase_C_sf"/>
</dbReference>
<dbReference type="NCBIfam" id="NF047352">
    <property type="entry name" value="P_loop_sacsin"/>
    <property type="match status" value="1"/>
</dbReference>
<dbReference type="Pfam" id="PF25794">
    <property type="entry name" value="SACS"/>
    <property type="match status" value="1"/>
</dbReference>
<dbReference type="Gene3D" id="3.30.565.10">
    <property type="entry name" value="Histidine kinase-like ATPase, C-terminal domain"/>
    <property type="match status" value="1"/>
</dbReference>
<dbReference type="PANTHER" id="PTHR32387">
    <property type="entry name" value="WU:FJ29H11"/>
    <property type="match status" value="1"/>
</dbReference>
<evidence type="ECO:0000313" key="3">
    <source>
        <dbReference type="Proteomes" id="UP000188268"/>
    </source>
</evidence>
<sequence length="1906" mass="216236">MAPTPKQHIEQIRKGKFSIGGEANPLTEDLHQAVRNLSAELYTKDVHFLMELIQNAEDNEYSDGVKPSLEFVITSRDITATGAPATLLIFNNEKGFSSKNIESICSVGRSTKKAYRERGYIGEKGIGFKSVFLITAQPYIFSNGYQIRFNESPCPHCGLGYIVPEWVEENPTLSDIKEVYGSSSALPTTTIILPLKPDKVEPVNQQLSSVHPEVLLFLSKVKCLSIREDNDDPGLNTVSSIAITSETNFVTRKNIDAESYTLHLAAEEEGDTFGRECSYYMWKQKFPVTQENKVERRIGVEELVITLAFPNQERLHRGMSLPGVYAFLPTEMVTDLPFIIQADFVLSSSRETILLDNKWNQGILDCVPFAFVNAFISLVKMTEDAPVSSLARMFTFLPVKSSSYVKFNAIRESIRLKLVDEDILPSDESSQEQKFFHKPSEVSRIMPAFWDIVVKARKDGVGLHNLSSHGTYVLHSSFDCVIYDGFLKFLGVGPVKSGWYAQCIQSSNLVLGVSEDVYLDLLLFLAENWQNIFQSTNIRNIPLVKYVDLYGCVSLISVCKSTDGKEGIICQSHGYHHVSWLIDWNREFRGVSSCLFLPKSTQEALYSYLKKDVILKWLREQGKVADVSVYKYAKALIEDLGGERKLVVTYAHFLYHSFSKDFLTKEDVGRLCRIMPLVDNYGNVTATANKRVLVPANGSKWASLIGSNPLKAEGYIELGEDYLHPGNFVGEITPEKKLFEFVGSFVAASDIPSLSPPNAAIPAVSSPLTKGNTFLLLDWIQYMKRNRIIIPEKFLTSIKNGSWLKVTINGSSTYKPPSQSFFYTSSWGNILQNGSEFVDIPLIDQIFYRDRISEYKEELKEIGVMFEFREACAFIGKHLMGLASMLSKGRVLSALGFIKHLVTNLLPPEEFICSIKEGKWLKTSHGYKSPVGVVLFSEEWETVRQICNIPFIDQTFYGDEIIDFKAELKLLGVRVAFGRNYQFVIENLKSSSHLTSLKADVFLLLLECMRNAKSSESLVTALTRAKCLKTNLGYKPPSECFLFDCEWGCLLQFFSCFPIIDLAYYRSIIYTYRYELQRLGVVVDLKEAVESFANYYRRQASVSSITKDNVLSFLSCYRQLERMPHQIPSDLKNLIGEVKWLRTRLGDFRSPRDCILFGPTWESISPITLLPFIDDSDNYYGKGIHEYRDELKSIGVVVEFERGVRFVPGCLCFPQSAHSIAHTSALSLLECMRVLSEDKNYNFTEAFLKKVSGSWLKTYAGYMSPGYSLLFDERSELKPTDGPFIDEGFYGSKIRTYRKELESMGVTVDVEKNGSTLLASYLGSHSDFATITRIYKFLTKVGWENHCEATRKIWIPDGNKNGRWVKPDECVLHDNDGLFSLQLNVLEKHYKDKPLLQFFSRAFGVKSNPSLDDYCKLWKGWETSGHRLSRDECFAFWRFVVKHKSSKKEQILSDMLKLPVDSGADGIMLFDKHDVFIADDLQLKDLFAQSSSRPLFVWYPLPSSPSLPLTMLLELYRKVGVRMISESVKKTELSLKNTSELKQVNFGDVMNAKELVRLILGFLAGSSIKMEADKRHEAVQCLLNLTVLETSEPVAVGYTLLFSSGKTLEVTSSRMFRWDRDSSKFFKQKMDKSTGRKNLLQYATYFSEAIAEGVLWEMEDQISSLSELIKLAFILKFDEEEVGFLMKSKNLQVFAEDEEFLSAAFPTKKGHGTIAMNYIGRSTKMGNRKHGYIGEKGIGFKSAFLITSQPYIFSNGYQIRFNETPCPRCNIGYIVFEWVEEKRTLSDIQKIYGSSSALPTMTIVLPLKPDKVKPVKQQLSSVHPEVLLFLSKIKHLSVRDKEDPRLNTVNAIAITSETNFVTRKNIGAESYTIHLAFEEKGDKFGRECSYYIYVEAKKFPVRQANK</sequence>
<dbReference type="Proteomes" id="UP000188268">
    <property type="component" value="Unassembled WGS sequence"/>
</dbReference>
<organism evidence="2 3">
    <name type="scientific">Corchorus capsularis</name>
    <name type="common">Jute</name>
    <dbReference type="NCBI Taxonomy" id="210143"/>
    <lineage>
        <taxon>Eukaryota</taxon>
        <taxon>Viridiplantae</taxon>
        <taxon>Streptophyta</taxon>
        <taxon>Embryophyta</taxon>
        <taxon>Tracheophyta</taxon>
        <taxon>Spermatophyta</taxon>
        <taxon>Magnoliopsida</taxon>
        <taxon>eudicotyledons</taxon>
        <taxon>Gunneridae</taxon>
        <taxon>Pentapetalae</taxon>
        <taxon>rosids</taxon>
        <taxon>malvids</taxon>
        <taxon>Malvales</taxon>
        <taxon>Malvaceae</taxon>
        <taxon>Grewioideae</taxon>
        <taxon>Apeibeae</taxon>
        <taxon>Corchorus</taxon>
    </lineage>
</organism>
<name>A0A1R3IZN7_COCAP</name>
<gene>
    <name evidence="2" type="ORF">CCACVL1_08596</name>
</gene>
<proteinExistence type="predicted"/>
<dbReference type="OMA" id="FRSPRDC"/>
<evidence type="ECO:0000313" key="2">
    <source>
        <dbReference type="EMBL" id="OMO88010.1"/>
    </source>
</evidence>
<accession>A0A1R3IZN7</accession>
<evidence type="ECO:0000259" key="1">
    <source>
        <dbReference type="Pfam" id="PF25794"/>
    </source>
</evidence>
<feature type="domain" description="Sacsin/Nov" evidence="1">
    <location>
        <begin position="28"/>
        <end position="144"/>
    </location>
</feature>
<keyword evidence="3" id="KW-1185">Reference proteome</keyword>
<reference evidence="2 3" key="1">
    <citation type="submission" date="2013-09" db="EMBL/GenBank/DDBJ databases">
        <title>Corchorus capsularis genome sequencing.</title>
        <authorList>
            <person name="Alam M."/>
            <person name="Haque M.S."/>
            <person name="Islam M.S."/>
            <person name="Emdad E.M."/>
            <person name="Islam M.M."/>
            <person name="Ahmed B."/>
            <person name="Halim A."/>
            <person name="Hossen Q.M.M."/>
            <person name="Hossain M.Z."/>
            <person name="Ahmed R."/>
            <person name="Khan M.M."/>
            <person name="Islam R."/>
            <person name="Rashid M.M."/>
            <person name="Khan S.A."/>
            <person name="Rahman M.S."/>
            <person name="Alam M."/>
        </authorList>
    </citation>
    <scope>NUCLEOTIDE SEQUENCE [LARGE SCALE GENOMIC DNA]</scope>
    <source>
        <strain evidence="3">cv. CVL-1</strain>
        <tissue evidence="2">Whole seedling</tissue>
    </source>
</reference>
<dbReference type="OrthoDB" id="1262810at2759"/>
<dbReference type="EMBL" id="AWWV01009113">
    <property type="protein sequence ID" value="OMO88010.1"/>
    <property type="molecule type" value="Genomic_DNA"/>
</dbReference>
<dbReference type="InterPro" id="IPR058210">
    <property type="entry name" value="SACS/Nov_dom"/>
</dbReference>
<dbReference type="Gramene" id="OMO88010">
    <property type="protein sequence ID" value="OMO88010"/>
    <property type="gene ID" value="CCACVL1_08596"/>
</dbReference>
<comment type="caution">
    <text evidence="2">The sequence shown here is derived from an EMBL/GenBank/DDBJ whole genome shotgun (WGS) entry which is preliminary data.</text>
</comment>
<dbReference type="PANTHER" id="PTHR32387:SF3">
    <property type="entry name" value="ATP_DNA BINDING PROTEIN"/>
    <property type="match status" value="1"/>
</dbReference>
<dbReference type="SUPFAM" id="SSF55874">
    <property type="entry name" value="ATPase domain of HSP90 chaperone/DNA topoisomerase II/histidine kinase"/>
    <property type="match status" value="1"/>
</dbReference>
<dbReference type="STRING" id="210143.A0A1R3IZN7"/>
<dbReference type="InterPro" id="IPR052957">
    <property type="entry name" value="Auxin_embryo_med"/>
</dbReference>
<protein>
    <recommendedName>
        <fullName evidence="1">Sacsin/Nov domain-containing protein</fullName>
    </recommendedName>
</protein>